<dbReference type="InterPro" id="IPR001509">
    <property type="entry name" value="Epimerase_deHydtase"/>
</dbReference>
<dbReference type="eggNOG" id="COG0451">
    <property type="taxonomic scope" value="Bacteria"/>
</dbReference>
<dbReference type="KEGG" id="xau:Xaut_2397"/>
<dbReference type="OrthoDB" id="9795501at2"/>
<keyword evidence="1" id="KW-0521">NADP</keyword>
<name>A7IHZ6_XANP2</name>
<dbReference type="Gene3D" id="3.90.25.10">
    <property type="entry name" value="UDP-galactose 4-epimerase, domain 1"/>
    <property type="match status" value="1"/>
</dbReference>
<dbReference type="EMBL" id="CP000781">
    <property type="protein sequence ID" value="ABS67639.1"/>
    <property type="molecule type" value="Genomic_DNA"/>
</dbReference>
<dbReference type="Pfam" id="PF01370">
    <property type="entry name" value="Epimerase"/>
    <property type="match status" value="1"/>
</dbReference>
<dbReference type="PhylomeDB" id="A7IHZ6"/>
<feature type="domain" description="NAD-dependent epimerase/dehydratase" evidence="3">
    <location>
        <begin position="4"/>
        <end position="199"/>
    </location>
</feature>
<dbReference type="AlphaFoldDB" id="A7IHZ6"/>
<evidence type="ECO:0000313" key="5">
    <source>
        <dbReference type="Proteomes" id="UP000002417"/>
    </source>
</evidence>
<evidence type="ECO:0000259" key="3">
    <source>
        <dbReference type="Pfam" id="PF01370"/>
    </source>
</evidence>
<dbReference type="Gene3D" id="3.40.50.720">
    <property type="entry name" value="NAD(P)-binding Rossmann-like Domain"/>
    <property type="match status" value="1"/>
</dbReference>
<evidence type="ECO:0000256" key="1">
    <source>
        <dbReference type="ARBA" id="ARBA00022857"/>
    </source>
</evidence>
<reference evidence="4 5" key="1">
    <citation type="submission" date="2007-07" db="EMBL/GenBank/DDBJ databases">
        <title>Complete sequence of chromosome of Xanthobacter autotrophicus Py2.</title>
        <authorList>
            <consortium name="US DOE Joint Genome Institute"/>
            <person name="Copeland A."/>
            <person name="Lucas S."/>
            <person name="Lapidus A."/>
            <person name="Barry K."/>
            <person name="Glavina del Rio T."/>
            <person name="Hammon N."/>
            <person name="Israni S."/>
            <person name="Dalin E."/>
            <person name="Tice H."/>
            <person name="Pitluck S."/>
            <person name="Sims D."/>
            <person name="Brettin T."/>
            <person name="Bruce D."/>
            <person name="Detter J.C."/>
            <person name="Han C."/>
            <person name="Tapia R."/>
            <person name="Brainard J."/>
            <person name="Schmutz J."/>
            <person name="Larimer F."/>
            <person name="Land M."/>
            <person name="Hauser L."/>
            <person name="Kyrpides N."/>
            <person name="Kim E."/>
            <person name="Ensigns S.A."/>
            <person name="Richardson P."/>
        </authorList>
    </citation>
    <scope>NUCLEOTIDE SEQUENCE [LARGE SCALE GENOMIC DNA]</scope>
    <source>
        <strain evidence="5">ATCC BAA-1158 / Py2</strain>
    </source>
</reference>
<dbReference type="PANTHER" id="PTHR43103:SF3">
    <property type="entry name" value="ADP-L-GLYCERO-D-MANNO-HEPTOSE-6-EPIMERASE"/>
    <property type="match status" value="1"/>
</dbReference>
<evidence type="ECO:0000313" key="4">
    <source>
        <dbReference type="EMBL" id="ABS67639.1"/>
    </source>
</evidence>
<dbReference type="PANTHER" id="PTHR43103">
    <property type="entry name" value="NUCLEOSIDE-DIPHOSPHATE-SUGAR EPIMERASE"/>
    <property type="match status" value="1"/>
</dbReference>
<keyword evidence="2" id="KW-0119">Carbohydrate metabolism</keyword>
<sequence>MNTLVTGAAGFLGANLLRSLLADPRGGHIVAVDLVPQSFPDASGRLRWITGGLDDPAGLAAVAATRFDTVFHLASIPGGLAEREPALGRRVNLDATLALFDRLAEAGTRPRVVFASSIAVYGEMAGDAVHALTPTRPTLTYGAHKRMAEIALADLTRRGGVSGIALRLPGLVARPGGSTGHGSAFMSDLLRSVAAGQPYVCPVGPEATCWWMSAACAVANLRHAAAIVATGDIQLPALHLSVGEVVAALAETFGPACGRLVTHRPSPEIERLFGRLPPLWAQEAEALGFAHDGSALRLVAAALAAD</sequence>
<dbReference type="InterPro" id="IPR036291">
    <property type="entry name" value="NAD(P)-bd_dom_sf"/>
</dbReference>
<proteinExistence type="predicted"/>
<gene>
    <name evidence="4" type="ordered locus">Xaut_2397</name>
</gene>
<protein>
    <submittedName>
        <fullName evidence="4">NAD-dependent epimerase/dehydratase</fullName>
    </submittedName>
</protein>
<organism evidence="4 5">
    <name type="scientific">Xanthobacter autotrophicus (strain ATCC BAA-1158 / Py2)</name>
    <dbReference type="NCBI Taxonomy" id="78245"/>
    <lineage>
        <taxon>Bacteria</taxon>
        <taxon>Pseudomonadati</taxon>
        <taxon>Pseudomonadota</taxon>
        <taxon>Alphaproteobacteria</taxon>
        <taxon>Hyphomicrobiales</taxon>
        <taxon>Xanthobacteraceae</taxon>
        <taxon>Xanthobacter</taxon>
    </lineage>
</organism>
<dbReference type="Proteomes" id="UP000002417">
    <property type="component" value="Chromosome"/>
</dbReference>
<accession>A7IHZ6</accession>
<dbReference type="HOGENOM" id="CLU_007383_19_0_5"/>
<dbReference type="STRING" id="78245.Xaut_2397"/>
<dbReference type="SUPFAM" id="SSF51735">
    <property type="entry name" value="NAD(P)-binding Rossmann-fold domains"/>
    <property type="match status" value="1"/>
</dbReference>
<keyword evidence="5" id="KW-1185">Reference proteome</keyword>
<evidence type="ECO:0000256" key="2">
    <source>
        <dbReference type="ARBA" id="ARBA00023277"/>
    </source>
</evidence>